<dbReference type="GO" id="GO:0004888">
    <property type="term" value="F:transmembrane signaling receptor activity"/>
    <property type="evidence" value="ECO:0007669"/>
    <property type="project" value="InterPro"/>
</dbReference>
<dbReference type="Pfam" id="PF02931">
    <property type="entry name" value="Neur_chan_LBD"/>
    <property type="match status" value="1"/>
</dbReference>
<keyword evidence="4 5" id="KW-0472">Membrane</keyword>
<comment type="subcellular location">
    <subcellularLocation>
        <location evidence="1">Membrane</location>
        <topology evidence="1">Multi-pass membrane protein</topology>
    </subcellularLocation>
</comment>
<dbReference type="InterPro" id="IPR006201">
    <property type="entry name" value="Neur_channel"/>
</dbReference>
<sequence length="418" mass="47054">MDIFRDKLGSDHYHTEVRPIKNQDNVLKVLVGFQIVAIVKVDEIAQSFISNGFVFFTWIDEMVAWNPGSYGGQFLIHPLPEDIWRPRVVLRNTLGDRDLFDDDKAPVFVFASGFVNWAPGSLFPASCELNMVDYPFDEQTCAIQLVAMSLSSDEMQFYTDPDAKVGTSYFNSNGEWELIDSTMKVSNISAGATNLSAVDFVLVLRRRPYFLMLNIVLPVVFLSFLNILVFTIPVESGEKIGYGITVLLALSVFMSIISGMLPRSSTLPRVTIYLFILLAISVLTVVDSIIIVYIYHKEEKEEKHIKAKKGFQSAFTKIKHIHRAVAPENTTKKNPALLDTLAKNPEKIFKTQASVVSTVSTESSPPTYEPVQEFNQKGDNVNRNKYKLIGKYIDLVSFVIFFVVWLAVTLAFMIDIAV</sequence>
<feature type="transmembrane region" description="Helical" evidence="5">
    <location>
        <begin position="392"/>
        <end position="414"/>
    </location>
</feature>
<evidence type="ECO:0000256" key="2">
    <source>
        <dbReference type="ARBA" id="ARBA00022692"/>
    </source>
</evidence>
<evidence type="ECO:0008006" key="10">
    <source>
        <dbReference type="Google" id="ProtNLM"/>
    </source>
</evidence>
<dbReference type="Proteomes" id="UP000076420">
    <property type="component" value="Unassembled WGS sequence"/>
</dbReference>
<feature type="transmembrane region" description="Helical" evidence="5">
    <location>
        <begin position="240"/>
        <end position="260"/>
    </location>
</feature>
<dbReference type="InterPro" id="IPR006029">
    <property type="entry name" value="Neurotrans-gated_channel_TM"/>
</dbReference>
<dbReference type="GO" id="GO:0016020">
    <property type="term" value="C:membrane"/>
    <property type="evidence" value="ECO:0007669"/>
    <property type="project" value="UniProtKB-SubCell"/>
</dbReference>
<keyword evidence="5" id="KW-0407">Ion channel</keyword>
<evidence type="ECO:0000313" key="8">
    <source>
        <dbReference type="EnsemblMetazoa" id="BGLB019813-PA"/>
    </source>
</evidence>
<dbReference type="InterPro" id="IPR036734">
    <property type="entry name" value="Neur_chan_lig-bd_sf"/>
</dbReference>
<proteinExistence type="inferred from homology"/>
<dbReference type="CDD" id="cd18989">
    <property type="entry name" value="LGIC_ECD_cation"/>
    <property type="match status" value="1"/>
</dbReference>
<feature type="transmembrane region" description="Helical" evidence="5">
    <location>
        <begin position="272"/>
        <end position="295"/>
    </location>
</feature>
<dbReference type="OrthoDB" id="5809364at2759"/>
<dbReference type="PRINTS" id="PR00252">
    <property type="entry name" value="NRIONCHANNEL"/>
</dbReference>
<dbReference type="PROSITE" id="PS00236">
    <property type="entry name" value="NEUROTR_ION_CHANNEL"/>
    <property type="match status" value="1"/>
</dbReference>
<evidence type="ECO:0000256" key="4">
    <source>
        <dbReference type="ARBA" id="ARBA00023136"/>
    </source>
</evidence>
<dbReference type="VEuPathDB" id="VectorBase:BGLB019813"/>
<accession>A0A2C9KHR7</accession>
<name>A0A2C9KHR7_BIOGL</name>
<dbReference type="Gene3D" id="1.20.58.390">
    <property type="entry name" value="Neurotransmitter-gated ion-channel transmembrane domain"/>
    <property type="match status" value="1"/>
</dbReference>
<dbReference type="SUPFAM" id="SSF63712">
    <property type="entry name" value="Nicotinic receptor ligand binding domain-like"/>
    <property type="match status" value="1"/>
</dbReference>
<keyword evidence="5" id="KW-0813">Transport</keyword>
<comment type="similarity">
    <text evidence="5">Belongs to the ligand-gated ion channel (TC 1.A.9) family.</text>
</comment>
<dbReference type="InterPro" id="IPR036719">
    <property type="entry name" value="Neuro-gated_channel_TM_sf"/>
</dbReference>
<organism evidence="8 9">
    <name type="scientific">Biomphalaria glabrata</name>
    <name type="common">Bloodfluke planorb</name>
    <name type="synonym">Freshwater snail</name>
    <dbReference type="NCBI Taxonomy" id="6526"/>
    <lineage>
        <taxon>Eukaryota</taxon>
        <taxon>Metazoa</taxon>
        <taxon>Spiralia</taxon>
        <taxon>Lophotrochozoa</taxon>
        <taxon>Mollusca</taxon>
        <taxon>Gastropoda</taxon>
        <taxon>Heterobranchia</taxon>
        <taxon>Euthyneura</taxon>
        <taxon>Panpulmonata</taxon>
        <taxon>Hygrophila</taxon>
        <taxon>Lymnaeoidea</taxon>
        <taxon>Planorbidae</taxon>
        <taxon>Biomphalaria</taxon>
    </lineage>
</organism>
<keyword evidence="2 5" id="KW-0812">Transmembrane</keyword>
<dbReference type="Pfam" id="PF02932">
    <property type="entry name" value="Neur_chan_memb"/>
    <property type="match status" value="1"/>
</dbReference>
<dbReference type="VEuPathDB" id="VectorBase:BGLAX_028069"/>
<dbReference type="EnsemblMetazoa" id="BGLB019813-RA">
    <property type="protein sequence ID" value="BGLB019813-PA"/>
    <property type="gene ID" value="BGLB019813"/>
</dbReference>
<protein>
    <recommendedName>
        <fullName evidence="10">Neurotransmitter-gated ion-channel ligand-binding domain-containing protein</fullName>
    </recommendedName>
</protein>
<feature type="transmembrane region" description="Helical" evidence="5">
    <location>
        <begin position="209"/>
        <end position="228"/>
    </location>
</feature>
<dbReference type="CDD" id="cd19051">
    <property type="entry name" value="LGIC_TM_cation"/>
    <property type="match status" value="1"/>
</dbReference>
<evidence type="ECO:0000259" key="6">
    <source>
        <dbReference type="Pfam" id="PF02931"/>
    </source>
</evidence>
<feature type="domain" description="Neurotransmitter-gated ion-channel ligand-binding" evidence="6">
    <location>
        <begin position="10"/>
        <end position="208"/>
    </location>
</feature>
<dbReference type="InterPro" id="IPR006202">
    <property type="entry name" value="Neur_chan_lig-bd"/>
</dbReference>
<dbReference type="FunFam" id="2.70.170.10:FF:000028">
    <property type="entry name" value="AcetylCholine Receptor"/>
    <property type="match status" value="1"/>
</dbReference>
<dbReference type="InterPro" id="IPR018000">
    <property type="entry name" value="Neurotransmitter_ion_chnl_CS"/>
</dbReference>
<keyword evidence="5" id="KW-0406">Ion transport</keyword>
<dbReference type="AlphaFoldDB" id="A0A2C9KHR7"/>
<dbReference type="KEGG" id="bgt:106078124"/>
<dbReference type="PANTHER" id="PTHR18945">
    <property type="entry name" value="NEUROTRANSMITTER GATED ION CHANNEL"/>
    <property type="match status" value="1"/>
</dbReference>
<evidence type="ECO:0000313" key="9">
    <source>
        <dbReference type="Proteomes" id="UP000076420"/>
    </source>
</evidence>
<evidence type="ECO:0000256" key="5">
    <source>
        <dbReference type="RuleBase" id="RU000687"/>
    </source>
</evidence>
<keyword evidence="3 5" id="KW-1133">Transmembrane helix</keyword>
<reference evidence="8" key="1">
    <citation type="submission" date="2020-05" db="UniProtKB">
        <authorList>
            <consortium name="EnsemblMetazoa"/>
        </authorList>
    </citation>
    <scope>IDENTIFICATION</scope>
    <source>
        <strain evidence="8">BB02</strain>
    </source>
</reference>
<dbReference type="InterPro" id="IPR038050">
    <property type="entry name" value="Neuro_actylchol_rec"/>
</dbReference>
<feature type="domain" description="Neurotransmitter-gated ion-channel transmembrane" evidence="7">
    <location>
        <begin position="215"/>
        <end position="354"/>
    </location>
</feature>
<dbReference type="STRING" id="6526.A0A2C9KHR7"/>
<dbReference type="GO" id="GO:0005230">
    <property type="term" value="F:extracellular ligand-gated monoatomic ion channel activity"/>
    <property type="evidence" value="ECO:0007669"/>
    <property type="project" value="InterPro"/>
</dbReference>
<dbReference type="SUPFAM" id="SSF90112">
    <property type="entry name" value="Neurotransmitter-gated ion-channel transmembrane pore"/>
    <property type="match status" value="1"/>
</dbReference>
<gene>
    <name evidence="8" type="primary">106078124</name>
</gene>
<evidence type="ECO:0000256" key="1">
    <source>
        <dbReference type="ARBA" id="ARBA00004141"/>
    </source>
</evidence>
<dbReference type="Gene3D" id="2.70.170.10">
    <property type="entry name" value="Neurotransmitter-gated ion-channel ligand-binding domain"/>
    <property type="match status" value="1"/>
</dbReference>
<evidence type="ECO:0000259" key="7">
    <source>
        <dbReference type="Pfam" id="PF02932"/>
    </source>
</evidence>
<evidence type="ECO:0000256" key="3">
    <source>
        <dbReference type="ARBA" id="ARBA00022989"/>
    </source>
</evidence>